<keyword evidence="4 7" id="KW-0863">Zinc-finger</keyword>
<organism evidence="10 11">
    <name type="scientific">Halocaridina rubra</name>
    <name type="common">Hawaiian red shrimp</name>
    <dbReference type="NCBI Taxonomy" id="373956"/>
    <lineage>
        <taxon>Eukaryota</taxon>
        <taxon>Metazoa</taxon>
        <taxon>Ecdysozoa</taxon>
        <taxon>Arthropoda</taxon>
        <taxon>Crustacea</taxon>
        <taxon>Multicrustacea</taxon>
        <taxon>Malacostraca</taxon>
        <taxon>Eumalacostraca</taxon>
        <taxon>Eucarida</taxon>
        <taxon>Decapoda</taxon>
        <taxon>Pleocyemata</taxon>
        <taxon>Caridea</taxon>
        <taxon>Atyoidea</taxon>
        <taxon>Atyidae</taxon>
        <taxon>Halocaridina</taxon>
    </lineage>
</organism>
<evidence type="ECO:0000256" key="4">
    <source>
        <dbReference type="ARBA" id="ARBA00022771"/>
    </source>
</evidence>
<evidence type="ECO:0000256" key="5">
    <source>
        <dbReference type="ARBA" id="ARBA00022833"/>
    </source>
</evidence>
<dbReference type="PROSITE" id="PS00028">
    <property type="entry name" value="ZINC_FINGER_C2H2_1"/>
    <property type="match status" value="5"/>
</dbReference>
<feature type="compositionally biased region" description="Basic residues" evidence="8">
    <location>
        <begin position="252"/>
        <end position="262"/>
    </location>
</feature>
<sequence>MEVCNKQPVIPDVSEKIPDTRCEKITKENYGKMNKINEFPGSQNTANGQHRQEDEAEEEEEEEEYEEEEEGQGGVEGGGVRRLGHNDEEELEEEEVEEEEEFEEEEVEEEEEEEEEEGEDVELAPHQQQHVPNGDMNRQGDKNATKNNNSNSVYDFDPNAETEGSGKPPSGNVKGCAPHPEGIYASDKTGSRRVAGQSNNVDNSGGIKREPEVETLDDDSVVESYEGDDCYPLDDSGSGLTQSRTGYDVVVRRGRGRPRGSKNRPDGRGRGRGFKFRRISEDRTCTAYDLRNIPDPFAGQRRGRPRSRFIVDLGEQNHEAWCKNKEELNVSDAELTTLLLSLLESRRDVANTEDSDTMLGLITTEYSKWKEKFSSQVSMLSHYSSVHNTNCCTCLGIKKKKYIPAGTGKRGRPRKYPPPVGYGPGMQRPDTIDEDGNIFEPQIILKDGMVVKNEPSEESKALQPSEHGSQGGPAPELGTTGPDGVGGVSDPQGNAALQMLPRPILTKEELEKRREYYNNHKNKVKYVCHFCQVHFYHKPNFDFHISKLETTGKCRIFDKVNNLYLCESCGEGFSWREKLEKHLRLAEQHGTHNQKELLMYGDFQCNMCGKTFNKRTTYLQHVKWHEEREDLPCVICGTMFKQVDLRHHLMEVHSNDSLPCCYCGKLFTSRKYLEKHELIHQGGNFPCPDCGKSFSQKCNMQQHLKTHTLDKDYSCDHCGQTFNQRAGLCQHLRKHFGPAEFSHECEVCGQYFSSDYNVKMHKRKVHNMHIEGFPDDMSDHSDYLSSPMHSHMAPDDVRDKTYVDNKSYSDKTPYIDKSYIDKSYGDKAYNIAAANSAVKSMLGVSLGSAIGSTLSSTLGSTLSSTLGLSSMKQEGANESMDDAQLHMRDTSAHMSDMRHLSERRDTPSLMKDTMDTDEQMRMNQHHSMAVNEDHLHMPQDLTRMTSQAHMNDESGRMSAAPQSQHMSDLRNSVADSPGRITDTPHMADNLNRMAAENFGRMTGTPSGYLAEHLRRMAENQSRMSDSMSHYDERENYSRLGDNLRSMSRGSAADQIGRMTSDNLSHMGVIRPTQTPSSTPQWPPHMQNHSALEGMNQGSQSQHALYPLPFWPYDPSLRQYHH</sequence>
<evidence type="ECO:0000313" key="10">
    <source>
        <dbReference type="EMBL" id="KAK7067653.1"/>
    </source>
</evidence>
<feature type="compositionally biased region" description="Acidic residues" evidence="8">
    <location>
        <begin position="54"/>
        <end position="71"/>
    </location>
</feature>
<gene>
    <name evidence="10" type="ORF">SK128_026203</name>
</gene>
<protein>
    <recommendedName>
        <fullName evidence="9">C2H2-type domain-containing protein</fullName>
    </recommendedName>
</protein>
<feature type="compositionally biased region" description="Polar residues" evidence="8">
    <location>
        <begin position="40"/>
        <end position="49"/>
    </location>
</feature>
<reference evidence="10 11" key="1">
    <citation type="submission" date="2023-11" db="EMBL/GenBank/DDBJ databases">
        <title>Halocaridina rubra genome assembly.</title>
        <authorList>
            <person name="Smith C."/>
        </authorList>
    </citation>
    <scope>NUCLEOTIDE SEQUENCE [LARGE SCALE GENOMIC DNA]</scope>
    <source>
        <strain evidence="10">EP-1</strain>
        <tissue evidence="10">Whole</tissue>
    </source>
</reference>
<comment type="subcellular location">
    <subcellularLocation>
        <location evidence="1">Nucleus</location>
    </subcellularLocation>
</comment>
<feature type="region of interest" description="Disordered" evidence="8">
    <location>
        <begin position="28"/>
        <end position="274"/>
    </location>
</feature>
<evidence type="ECO:0000256" key="1">
    <source>
        <dbReference type="ARBA" id="ARBA00004123"/>
    </source>
</evidence>
<dbReference type="FunFam" id="3.30.160.60:FF:000145">
    <property type="entry name" value="Zinc finger protein 574"/>
    <property type="match status" value="1"/>
</dbReference>
<dbReference type="EMBL" id="JAXCGZ010017872">
    <property type="protein sequence ID" value="KAK7067653.1"/>
    <property type="molecule type" value="Genomic_DNA"/>
</dbReference>
<evidence type="ECO:0000259" key="9">
    <source>
        <dbReference type="PROSITE" id="PS50157"/>
    </source>
</evidence>
<evidence type="ECO:0000256" key="6">
    <source>
        <dbReference type="ARBA" id="ARBA00023242"/>
    </source>
</evidence>
<feature type="compositionally biased region" description="Gly residues" evidence="8">
    <location>
        <begin position="72"/>
        <end position="81"/>
    </location>
</feature>
<dbReference type="AlphaFoldDB" id="A0AAN8WSN7"/>
<dbReference type="InterPro" id="IPR036236">
    <property type="entry name" value="Znf_C2H2_sf"/>
</dbReference>
<feature type="region of interest" description="Disordered" evidence="8">
    <location>
        <begin position="406"/>
        <end position="429"/>
    </location>
</feature>
<dbReference type="Pfam" id="PF00096">
    <property type="entry name" value="zf-C2H2"/>
    <property type="match status" value="4"/>
</dbReference>
<feature type="domain" description="C2H2-type" evidence="9">
    <location>
        <begin position="685"/>
        <end position="712"/>
    </location>
</feature>
<dbReference type="Proteomes" id="UP001381693">
    <property type="component" value="Unassembled WGS sequence"/>
</dbReference>
<dbReference type="Gene3D" id="3.30.160.60">
    <property type="entry name" value="Classic Zinc Finger"/>
    <property type="match status" value="4"/>
</dbReference>
<proteinExistence type="predicted"/>
<dbReference type="PANTHER" id="PTHR24406">
    <property type="entry name" value="TRANSCRIPTIONAL REPRESSOR CTCFL-RELATED"/>
    <property type="match status" value="1"/>
</dbReference>
<comment type="caution">
    <text evidence="10">The sequence shown here is derived from an EMBL/GenBank/DDBJ whole genome shotgun (WGS) entry which is preliminary data.</text>
</comment>
<feature type="compositionally biased region" description="Acidic residues" evidence="8">
    <location>
        <begin position="87"/>
        <end position="122"/>
    </location>
</feature>
<dbReference type="InterPro" id="IPR013087">
    <property type="entry name" value="Znf_C2H2_type"/>
</dbReference>
<evidence type="ECO:0000256" key="3">
    <source>
        <dbReference type="ARBA" id="ARBA00022737"/>
    </source>
</evidence>
<feature type="domain" description="C2H2-type" evidence="9">
    <location>
        <begin position="658"/>
        <end position="685"/>
    </location>
</feature>
<dbReference type="GO" id="GO:0005634">
    <property type="term" value="C:nucleus"/>
    <property type="evidence" value="ECO:0007669"/>
    <property type="project" value="UniProtKB-SubCell"/>
</dbReference>
<feature type="domain" description="C2H2-type" evidence="9">
    <location>
        <begin position="564"/>
        <end position="597"/>
    </location>
</feature>
<name>A0AAN8WSN7_HALRR</name>
<dbReference type="SUPFAM" id="SSF57667">
    <property type="entry name" value="beta-beta-alpha zinc fingers"/>
    <property type="match status" value="4"/>
</dbReference>
<dbReference type="GO" id="GO:0008270">
    <property type="term" value="F:zinc ion binding"/>
    <property type="evidence" value="ECO:0007669"/>
    <property type="project" value="UniProtKB-KW"/>
</dbReference>
<accession>A0AAN8WSN7</accession>
<keyword evidence="2" id="KW-0479">Metal-binding</keyword>
<evidence type="ECO:0000313" key="11">
    <source>
        <dbReference type="Proteomes" id="UP001381693"/>
    </source>
</evidence>
<feature type="region of interest" description="Disordered" evidence="8">
    <location>
        <begin position="454"/>
        <end position="500"/>
    </location>
</feature>
<dbReference type="InterPro" id="IPR050888">
    <property type="entry name" value="ZnF_C2H2-type_TF"/>
</dbReference>
<keyword evidence="5" id="KW-0862">Zinc</keyword>
<feature type="domain" description="C2H2-type" evidence="9">
    <location>
        <begin position="743"/>
        <end position="771"/>
    </location>
</feature>
<keyword evidence="3" id="KW-0677">Repeat</keyword>
<keyword evidence="6" id="KW-0539">Nucleus</keyword>
<dbReference type="SMART" id="SM00355">
    <property type="entry name" value="ZnF_C2H2"/>
    <property type="match status" value="8"/>
</dbReference>
<feature type="domain" description="C2H2-type" evidence="9">
    <location>
        <begin position="713"/>
        <end position="740"/>
    </location>
</feature>
<feature type="compositionally biased region" description="Acidic residues" evidence="8">
    <location>
        <begin position="213"/>
        <end position="232"/>
    </location>
</feature>
<keyword evidence="11" id="KW-1185">Reference proteome</keyword>
<evidence type="ECO:0000256" key="2">
    <source>
        <dbReference type="ARBA" id="ARBA00022723"/>
    </source>
</evidence>
<feature type="domain" description="C2H2-type" evidence="9">
    <location>
        <begin position="603"/>
        <end position="630"/>
    </location>
</feature>
<evidence type="ECO:0000256" key="8">
    <source>
        <dbReference type="SAM" id="MobiDB-lite"/>
    </source>
</evidence>
<dbReference type="PROSITE" id="PS50157">
    <property type="entry name" value="ZINC_FINGER_C2H2_2"/>
    <property type="match status" value="6"/>
</dbReference>
<evidence type="ECO:0000256" key="7">
    <source>
        <dbReference type="PROSITE-ProRule" id="PRU00042"/>
    </source>
</evidence>